<organism evidence="1 2">
    <name type="scientific">Auxenochlorella protothecoides</name>
    <name type="common">Green microalga</name>
    <name type="synonym">Chlorella protothecoides</name>
    <dbReference type="NCBI Taxonomy" id="3075"/>
    <lineage>
        <taxon>Eukaryota</taxon>
        <taxon>Viridiplantae</taxon>
        <taxon>Chlorophyta</taxon>
        <taxon>core chlorophytes</taxon>
        <taxon>Trebouxiophyceae</taxon>
        <taxon>Chlorellales</taxon>
        <taxon>Chlorellaceae</taxon>
        <taxon>Auxenochlorella</taxon>
    </lineage>
</organism>
<dbReference type="Proteomes" id="UP000028924">
    <property type="component" value="Unassembled WGS sequence"/>
</dbReference>
<keyword evidence="2" id="KW-1185">Reference proteome</keyword>
<name>A0A087SN64_AUXPR</name>
<evidence type="ECO:0000313" key="1">
    <source>
        <dbReference type="EMBL" id="KFM27168.1"/>
    </source>
</evidence>
<accession>A0A087SN64</accession>
<evidence type="ECO:0000313" key="2">
    <source>
        <dbReference type="Proteomes" id="UP000028924"/>
    </source>
</evidence>
<sequence length="91" mass="9722">MSPTSRVCSSSSNLANSASAAFSLSVLCCSVRTTSSSRASCLASVARWSLARAAASFTVRSATVRRRESTSSRRFSSSRFLDTSVSYRLSH</sequence>
<dbReference type="RefSeq" id="XP_011400135.1">
    <property type="nucleotide sequence ID" value="XM_011401833.1"/>
</dbReference>
<dbReference type="AlphaFoldDB" id="A0A087SN64"/>
<dbReference type="KEGG" id="apro:F751_4438"/>
<protein>
    <submittedName>
        <fullName evidence="1">Uncharacterized protein</fullName>
    </submittedName>
</protein>
<reference evidence="1 2" key="1">
    <citation type="journal article" date="2014" name="BMC Genomics">
        <title>Oil accumulation mechanisms of the oleaginous microalga Chlorella protothecoides revealed through its genome, transcriptomes, and proteomes.</title>
        <authorList>
            <person name="Gao C."/>
            <person name="Wang Y."/>
            <person name="Shen Y."/>
            <person name="Yan D."/>
            <person name="He X."/>
            <person name="Dai J."/>
            <person name="Wu Q."/>
        </authorList>
    </citation>
    <scope>NUCLEOTIDE SEQUENCE [LARGE SCALE GENOMIC DNA]</scope>
    <source>
        <strain evidence="1 2">0710</strain>
    </source>
</reference>
<dbReference type="GeneID" id="23615829"/>
<gene>
    <name evidence="1" type="ORF">F751_4438</name>
</gene>
<dbReference type="EMBL" id="KL662144">
    <property type="protein sequence ID" value="KFM27168.1"/>
    <property type="molecule type" value="Genomic_DNA"/>
</dbReference>
<proteinExistence type="predicted"/>